<reference evidence="3 4" key="1">
    <citation type="submission" date="2024-09" db="EMBL/GenBank/DDBJ databases">
        <authorList>
            <person name="Sun Q."/>
            <person name="Mori K."/>
        </authorList>
    </citation>
    <scope>NUCLEOTIDE SEQUENCE [LARGE SCALE GENOMIC DNA]</scope>
    <source>
        <strain evidence="3 4">CICC 11035S</strain>
    </source>
</reference>
<dbReference type="EMBL" id="JBHLTM010000065">
    <property type="protein sequence ID" value="MFC0686364.1"/>
    <property type="molecule type" value="Genomic_DNA"/>
</dbReference>
<dbReference type="PANTHER" id="PTHR13847">
    <property type="entry name" value="SARCOSINE DEHYDROGENASE-RELATED"/>
    <property type="match status" value="1"/>
</dbReference>
<dbReference type="InterPro" id="IPR036188">
    <property type="entry name" value="FAD/NAD-bd_sf"/>
</dbReference>
<protein>
    <submittedName>
        <fullName evidence="3">NAD(P)/FAD-dependent oxidoreductase</fullName>
        <ecNumber evidence="3">1.-.-.-</ecNumber>
    </submittedName>
</protein>
<keyword evidence="1 3" id="KW-0560">Oxidoreductase</keyword>
<gene>
    <name evidence="3" type="ORF">ACFFF8_17395</name>
</gene>
<sequence length="411" mass="43864">MISPAIPLTETRDLRTGTVPWRDSDWHAPRSGAIPARPVDVAILGGGIMGSILADRLASSGRTVAVCDRRTPGTGSTAASTAQLMWAMDVPLAVLSAMLGDKEAARRWRRVFAAVERFGQRLDETGPELKEEVPTLYLEGKMLEGDALAREATLHRKHGLPSQYLTAKEVAERFGIAPRAGIVSSGTFAIDPVRTCHALLASAQARGACLIYPVDIVSLHPNRHGVELASSDGRIFSAKDVVLATGYERARLFLPEAFSLLSTFAIATPPYAAPLWNERAMIWEASDPYLYVRVGPEGRIIAGGEDVELADAGARDTLLPRKAGAISARLAKVLGQETIAWDRAWAATFGSSPDGLPAIGAARSMDHVWLASGFGGNGIAFAALAAELLDAAIGGKPDDDAERFDPYRFEA</sequence>
<dbReference type="RefSeq" id="WP_267224531.1">
    <property type="nucleotide sequence ID" value="NZ_JAPCWC010000038.1"/>
</dbReference>
<comment type="caution">
    <text evidence="3">The sequence shown here is derived from an EMBL/GenBank/DDBJ whole genome shotgun (WGS) entry which is preliminary data.</text>
</comment>
<evidence type="ECO:0000313" key="4">
    <source>
        <dbReference type="Proteomes" id="UP001589858"/>
    </source>
</evidence>
<dbReference type="Proteomes" id="UP001589858">
    <property type="component" value="Unassembled WGS sequence"/>
</dbReference>
<dbReference type="GO" id="GO:0016491">
    <property type="term" value="F:oxidoreductase activity"/>
    <property type="evidence" value="ECO:0007669"/>
    <property type="project" value="UniProtKB-KW"/>
</dbReference>
<evidence type="ECO:0000259" key="2">
    <source>
        <dbReference type="Pfam" id="PF01266"/>
    </source>
</evidence>
<accession>A0ABV6SC11</accession>
<evidence type="ECO:0000256" key="1">
    <source>
        <dbReference type="ARBA" id="ARBA00023002"/>
    </source>
</evidence>
<dbReference type="InterPro" id="IPR006076">
    <property type="entry name" value="FAD-dep_OxRdtase"/>
</dbReference>
<dbReference type="EC" id="1.-.-.-" evidence="3"/>
<dbReference type="SUPFAM" id="SSF51905">
    <property type="entry name" value="FAD/NAD(P)-binding domain"/>
    <property type="match status" value="1"/>
</dbReference>
<name>A0ABV6SC11_9SPHN</name>
<feature type="domain" description="FAD dependent oxidoreductase" evidence="2">
    <location>
        <begin position="40"/>
        <end position="389"/>
    </location>
</feature>
<dbReference type="Gene3D" id="3.50.50.60">
    <property type="entry name" value="FAD/NAD(P)-binding domain"/>
    <property type="match status" value="1"/>
</dbReference>
<organism evidence="3 4">
    <name type="scientific">Novosphingobium clariflavum</name>
    <dbReference type="NCBI Taxonomy" id="2029884"/>
    <lineage>
        <taxon>Bacteria</taxon>
        <taxon>Pseudomonadati</taxon>
        <taxon>Pseudomonadota</taxon>
        <taxon>Alphaproteobacteria</taxon>
        <taxon>Sphingomonadales</taxon>
        <taxon>Sphingomonadaceae</taxon>
        <taxon>Novosphingobium</taxon>
    </lineage>
</organism>
<dbReference type="Gene3D" id="3.30.9.10">
    <property type="entry name" value="D-Amino Acid Oxidase, subunit A, domain 2"/>
    <property type="match status" value="1"/>
</dbReference>
<evidence type="ECO:0000313" key="3">
    <source>
        <dbReference type="EMBL" id="MFC0686364.1"/>
    </source>
</evidence>
<dbReference type="Pfam" id="PF01266">
    <property type="entry name" value="DAO"/>
    <property type="match status" value="1"/>
</dbReference>
<keyword evidence="4" id="KW-1185">Reference proteome</keyword>
<proteinExistence type="predicted"/>
<dbReference type="PANTHER" id="PTHR13847:SF201">
    <property type="entry name" value="PUTATIBE OXIDOREDUCTASE"/>
    <property type="match status" value="1"/>
</dbReference>